<reference evidence="4" key="1">
    <citation type="submission" date="2017-09" db="EMBL/GenBank/DDBJ databases">
        <title>Depth-based differentiation of microbial function through sediment-hosted aquifers and enrichment of novel symbionts in the deep terrestrial subsurface.</title>
        <authorList>
            <person name="Probst A.J."/>
            <person name="Ladd B."/>
            <person name="Jarett J.K."/>
            <person name="Geller-Mcgrath D.E."/>
            <person name="Sieber C.M.K."/>
            <person name="Emerson J.B."/>
            <person name="Anantharaman K."/>
            <person name="Thomas B.C."/>
            <person name="Malmstrom R."/>
            <person name="Stieglmeier M."/>
            <person name="Klingl A."/>
            <person name="Woyke T."/>
            <person name="Ryan C.M."/>
            <person name="Banfield J.F."/>
        </authorList>
    </citation>
    <scope>NUCLEOTIDE SEQUENCE [LARGE SCALE GENOMIC DNA]</scope>
</reference>
<dbReference type="AlphaFoldDB" id="A0A2M7DLU2"/>
<evidence type="ECO:0000313" key="3">
    <source>
        <dbReference type="EMBL" id="PIV50712.1"/>
    </source>
</evidence>
<keyword evidence="2" id="KW-0472">Membrane</keyword>
<name>A0A2M7DLU2_9BACT</name>
<protein>
    <submittedName>
        <fullName evidence="3">Uncharacterized protein</fullName>
    </submittedName>
</protein>
<evidence type="ECO:0000256" key="2">
    <source>
        <dbReference type="SAM" id="Phobius"/>
    </source>
</evidence>
<dbReference type="EMBL" id="PETS01000107">
    <property type="protein sequence ID" value="PIV50712.1"/>
    <property type="molecule type" value="Genomic_DNA"/>
</dbReference>
<feature type="transmembrane region" description="Helical" evidence="2">
    <location>
        <begin position="26"/>
        <end position="49"/>
    </location>
</feature>
<gene>
    <name evidence="3" type="ORF">COS18_04260</name>
</gene>
<keyword evidence="2" id="KW-0812">Transmembrane</keyword>
<sequence length="579" mass="66060">MDNQNIISPEQQVNFQEQKSKFSRSAVLFIALGAILLVGVSGVSGYFLYKKLNPLSIQQPINQGIAPQPSLELPSKPQEEINPPQKTSDQILWNSPQEIPSLKIFGINQYETNQYSREEEARYYKVGKIIDGQYQDGEIILISAPYDGPAFYPAFYRFVKQENNLVLLKKYSDDLYDSDGLIRSKFTINEAYTIPSLELPKFFNGSQPGQVLDADVGVNAFFSLNNLKKFFTDKDLGDIYATANYPSIFSDIFERHGFYAQAPDGTARVYSLRVDFVGKDNIPAITWSDGTQNKNEYIFTDVTGCGSANYASVISKEAVNPANDLKAAGKNSNGDAIYEFKDINHYLLKDYYDNKYQVFEGQKVSYEEFLTNHPLFFWIDPFDRLIKFQNNKFIPAVECGKPVIYLYPKETIKIAVKVEPKGGLNYSTPNYKNGWFVQADSEGNIIELSSGENYPYLFWEGRGAIYEQPKNGFVVQRENVHDFLVEKLAKLGLNQKEINDFLEFWESKMKDSPFYFVTFLGNREMNQIAPLIIEPKPDTVIRILMDFTPLNSPIDVKEYEIITPQRNGFTVVEWGGVLR</sequence>
<evidence type="ECO:0000256" key="1">
    <source>
        <dbReference type="SAM" id="MobiDB-lite"/>
    </source>
</evidence>
<accession>A0A2M7DLU2</accession>
<evidence type="ECO:0000313" key="4">
    <source>
        <dbReference type="Proteomes" id="UP000228896"/>
    </source>
</evidence>
<proteinExistence type="predicted"/>
<feature type="region of interest" description="Disordered" evidence="1">
    <location>
        <begin position="66"/>
        <end position="87"/>
    </location>
</feature>
<comment type="caution">
    <text evidence="3">The sequence shown here is derived from an EMBL/GenBank/DDBJ whole genome shotgun (WGS) entry which is preliminary data.</text>
</comment>
<dbReference type="Proteomes" id="UP000228896">
    <property type="component" value="Unassembled WGS sequence"/>
</dbReference>
<organism evidence="3 4">
    <name type="scientific">Candidatus Falkowbacteria bacterium CG02_land_8_20_14_3_00_36_14</name>
    <dbReference type="NCBI Taxonomy" id="1974560"/>
    <lineage>
        <taxon>Bacteria</taxon>
        <taxon>Candidatus Falkowiibacteriota</taxon>
    </lineage>
</organism>
<keyword evidence="2" id="KW-1133">Transmembrane helix</keyword>